<evidence type="ECO:0008006" key="3">
    <source>
        <dbReference type="Google" id="ProtNLM"/>
    </source>
</evidence>
<evidence type="ECO:0000313" key="1">
    <source>
        <dbReference type="EMBL" id="MDQ4215109.1"/>
    </source>
</evidence>
<accession>A0ABU0XIZ3</accession>
<name>A0ABU0XIZ3_9MICO</name>
<evidence type="ECO:0000313" key="2">
    <source>
        <dbReference type="Proteomes" id="UP001230289"/>
    </source>
</evidence>
<sequence>MRLAGKRGYVIERDGGVLGYAVAEARAGRGELAELAVPGSAPDGVREALLAAIADDWRSAAVEGCDLAVPDRVADTAAVLAFAPRTRRVRDDTGMTRPLGRDPRLTGIRHFDAADYF</sequence>
<dbReference type="Proteomes" id="UP001230289">
    <property type="component" value="Unassembled WGS sequence"/>
</dbReference>
<dbReference type="EMBL" id="JAVFCB010000008">
    <property type="protein sequence ID" value="MDQ4215109.1"/>
    <property type="molecule type" value="Genomic_DNA"/>
</dbReference>
<dbReference type="RefSeq" id="WP_308490102.1">
    <property type="nucleotide sequence ID" value="NZ_JAVFCB010000008.1"/>
</dbReference>
<reference evidence="1 2" key="1">
    <citation type="submission" date="2023-08" db="EMBL/GenBank/DDBJ databases">
        <title>Microbacterium sp. nov., isolated from a waste landfill.</title>
        <authorList>
            <person name="Wen W."/>
        </authorList>
    </citation>
    <scope>NUCLEOTIDE SEQUENCE [LARGE SCALE GENOMIC DNA]</scope>
    <source>
        <strain evidence="1 2">ASV81</strain>
    </source>
</reference>
<proteinExistence type="predicted"/>
<gene>
    <name evidence="1" type="ORF">RBR11_14390</name>
</gene>
<protein>
    <recommendedName>
        <fullName evidence="3">YitH acetyltransferase (GNAT) domain-containing protein</fullName>
    </recommendedName>
</protein>
<comment type="caution">
    <text evidence="1">The sequence shown here is derived from an EMBL/GenBank/DDBJ whole genome shotgun (WGS) entry which is preliminary data.</text>
</comment>
<keyword evidence="2" id="KW-1185">Reference proteome</keyword>
<organism evidence="1 2">
    <name type="scientific">Microbacterium capsulatum</name>
    <dbReference type="NCBI Taxonomy" id="3041921"/>
    <lineage>
        <taxon>Bacteria</taxon>
        <taxon>Bacillati</taxon>
        <taxon>Actinomycetota</taxon>
        <taxon>Actinomycetes</taxon>
        <taxon>Micrococcales</taxon>
        <taxon>Microbacteriaceae</taxon>
        <taxon>Microbacterium</taxon>
    </lineage>
</organism>